<dbReference type="Proteomes" id="UP000219688">
    <property type="component" value="Unassembled WGS sequence"/>
</dbReference>
<keyword evidence="6" id="KW-1185">Reference proteome</keyword>
<evidence type="ECO:0000259" key="4">
    <source>
        <dbReference type="PROSITE" id="PS51387"/>
    </source>
</evidence>
<organism evidence="5 6">
    <name type="scientific">Ornithinimicrobium cerasi</name>
    <dbReference type="NCBI Taxonomy" id="2248773"/>
    <lineage>
        <taxon>Bacteria</taxon>
        <taxon>Bacillati</taxon>
        <taxon>Actinomycetota</taxon>
        <taxon>Actinomycetes</taxon>
        <taxon>Micrococcales</taxon>
        <taxon>Ornithinimicrobiaceae</taxon>
        <taxon>Ornithinimicrobium</taxon>
    </lineage>
</organism>
<dbReference type="InterPro" id="IPR016164">
    <property type="entry name" value="FAD-linked_Oxase-like_C"/>
</dbReference>
<dbReference type="PROSITE" id="PS51387">
    <property type="entry name" value="FAD_PCMH"/>
    <property type="match status" value="1"/>
</dbReference>
<dbReference type="AlphaFoldDB" id="A0A285VHR9"/>
<evidence type="ECO:0000256" key="3">
    <source>
        <dbReference type="ARBA" id="ARBA00023002"/>
    </source>
</evidence>
<dbReference type="InterPro" id="IPR016166">
    <property type="entry name" value="FAD-bd_PCMH"/>
</dbReference>
<dbReference type="GO" id="GO:0016899">
    <property type="term" value="F:oxidoreductase activity, acting on the CH-OH group of donors, oxygen as acceptor"/>
    <property type="evidence" value="ECO:0007669"/>
    <property type="project" value="InterPro"/>
</dbReference>
<evidence type="ECO:0000256" key="1">
    <source>
        <dbReference type="ARBA" id="ARBA00022630"/>
    </source>
</evidence>
<keyword evidence="2" id="KW-0274">FAD</keyword>
<name>A0A285VHR9_9MICO</name>
<dbReference type="GO" id="GO:0071949">
    <property type="term" value="F:FAD binding"/>
    <property type="evidence" value="ECO:0007669"/>
    <property type="project" value="InterPro"/>
</dbReference>
<keyword evidence="3" id="KW-0560">Oxidoreductase</keyword>
<evidence type="ECO:0000313" key="6">
    <source>
        <dbReference type="Proteomes" id="UP000219688"/>
    </source>
</evidence>
<dbReference type="Gene3D" id="1.10.45.10">
    <property type="entry name" value="Vanillyl-alcohol Oxidase, Chain A, domain 4"/>
    <property type="match status" value="1"/>
</dbReference>
<dbReference type="SUPFAM" id="SSF56176">
    <property type="entry name" value="FAD-binding/transporter-associated domain-like"/>
    <property type="match status" value="1"/>
</dbReference>
<gene>
    <name evidence="5" type="ORF">SAMN05421879_10232</name>
</gene>
<proteinExistence type="predicted"/>
<dbReference type="Gene3D" id="3.30.465.10">
    <property type="match status" value="1"/>
</dbReference>
<dbReference type="InterPro" id="IPR016169">
    <property type="entry name" value="FAD-bd_PCMH_sub2"/>
</dbReference>
<dbReference type="InterPro" id="IPR010031">
    <property type="entry name" value="FAD_lactone_oxidase-like"/>
</dbReference>
<dbReference type="InterPro" id="IPR006094">
    <property type="entry name" value="Oxid_FAD_bind_N"/>
</dbReference>
<dbReference type="EMBL" id="OBQK01000002">
    <property type="protein sequence ID" value="SOC53590.1"/>
    <property type="molecule type" value="Genomic_DNA"/>
</dbReference>
<reference evidence="6" key="1">
    <citation type="submission" date="2017-08" db="EMBL/GenBank/DDBJ databases">
        <authorList>
            <person name="Varghese N."/>
            <person name="Submissions S."/>
        </authorList>
    </citation>
    <scope>NUCLEOTIDE SEQUENCE [LARGE SCALE GENOMIC DNA]</scope>
    <source>
        <strain evidence="6">USBA17B2</strain>
    </source>
</reference>
<evidence type="ECO:0000256" key="2">
    <source>
        <dbReference type="ARBA" id="ARBA00022827"/>
    </source>
</evidence>
<dbReference type="Pfam" id="PF01565">
    <property type="entry name" value="FAD_binding_4"/>
    <property type="match status" value="1"/>
</dbReference>
<sequence length="524" mass="57047">MVRWTVVVVTLLVVLVVGGPQYALWSGEPVAAKDCVVSPVPPLPVVEESRAPAPADAAAYPGGLSQQGGTVTDASCLTRTPVFGVVRPVDEAGVRTALAYAAEHDLAVSVGGTQHALGGQASHPGGLVVDMRGLDAITVDAEARTAVVQAGATWHQVLEAVHPAGLSVATMPSVDVLSVGGTVSVNAHGLDFRAGSLSSTIRSLRVMTADGEVHRVGPEREPELFEAVVGGYGLLGVVLDVELELVDSEMYRLRSQLVEHRDFPEVFAAQVAGDDDVRLTYTHLSTAPGSLLQEAIVYTYERTGTGEPVPPLRERASDRTSRLVFNLARTGDVGQRLKWGAQKHVLPRVRGCVQPRNEALREMEACMVARNQAMYESLGFLQNRLPQYTDVLHEYFLPHEQIVPFLDELRAQLGEHDAQLLSASIRSVHREDIVLDYAQGERFSVVLYLSQEVSDAGNADMASLTRSLVASSLDLGGTFYLPYQQHYTREQVAQAYPRLAEFVATKRRFDPEERFRNSFWARYA</sequence>
<dbReference type="PANTHER" id="PTHR43762:SF1">
    <property type="entry name" value="D-ARABINONO-1,4-LACTONE OXIDASE"/>
    <property type="match status" value="1"/>
</dbReference>
<dbReference type="InterPro" id="IPR016167">
    <property type="entry name" value="FAD-bd_PCMH_sub1"/>
</dbReference>
<feature type="domain" description="FAD-binding PCMH-type" evidence="4">
    <location>
        <begin position="78"/>
        <end position="248"/>
    </location>
</feature>
<accession>A0A285VHR9</accession>
<dbReference type="Gene3D" id="3.30.43.10">
    <property type="entry name" value="Uridine Diphospho-n-acetylenolpyruvylglucosamine Reductase, domain 2"/>
    <property type="match status" value="1"/>
</dbReference>
<dbReference type="SUPFAM" id="SSF55103">
    <property type="entry name" value="FAD-linked oxidases, C-terminal domain"/>
    <property type="match status" value="1"/>
</dbReference>
<protein>
    <submittedName>
        <fullName evidence="5">FAD/FMN-containing dehydrogenase</fullName>
    </submittedName>
</protein>
<dbReference type="PANTHER" id="PTHR43762">
    <property type="entry name" value="L-GULONOLACTONE OXIDASE"/>
    <property type="match status" value="1"/>
</dbReference>
<dbReference type="InterPro" id="IPR016171">
    <property type="entry name" value="Vanillyl_alc_oxidase_C-sub2"/>
</dbReference>
<evidence type="ECO:0000313" key="5">
    <source>
        <dbReference type="EMBL" id="SOC53590.1"/>
    </source>
</evidence>
<keyword evidence="1" id="KW-0285">Flavoprotein</keyword>
<dbReference type="InterPro" id="IPR036318">
    <property type="entry name" value="FAD-bd_PCMH-like_sf"/>
</dbReference>